<feature type="compositionally biased region" description="Low complexity" evidence="1">
    <location>
        <begin position="252"/>
        <end position="264"/>
    </location>
</feature>
<sequence>MQAADSSSYSIQRPGPPDQDALSPRRQRRAMDREATRKRKRLSAVLSKLAIQKRTDDQVSSEEESKMGAPRGGDAHPTLSALSELSSPGVFTFDKPPPKERSPDMFTPPTSESAAGSRGEPATSPGLDDEEDETFLTENQSSLSHQARGRQWQFYVQNPSYRQYLSVVSHLLLGWEDSPHKGLVFPPSSPLVPPPSSMEGFLQAKLDVFRRHHSDSDLWVGGSSEVPEPPRHGRPHPLRIPEPRGSLESEQSTPQDSPLDLSSSPPVPGHQASPS</sequence>
<keyword evidence="3" id="KW-1185">Reference proteome</keyword>
<dbReference type="Proteomes" id="UP001235939">
    <property type="component" value="Chromosome X"/>
</dbReference>
<feature type="compositionally biased region" description="Polar residues" evidence="1">
    <location>
        <begin position="136"/>
        <end position="145"/>
    </location>
</feature>
<evidence type="ECO:0000313" key="3">
    <source>
        <dbReference type="Proteomes" id="UP001235939"/>
    </source>
</evidence>
<feature type="region of interest" description="Disordered" evidence="1">
    <location>
        <begin position="217"/>
        <end position="275"/>
    </location>
</feature>
<dbReference type="EMBL" id="CP092886">
    <property type="protein sequence ID" value="UYV84153.1"/>
    <property type="molecule type" value="Genomic_DNA"/>
</dbReference>
<evidence type="ECO:0000313" key="2">
    <source>
        <dbReference type="EMBL" id="UYV84153.1"/>
    </source>
</evidence>
<evidence type="ECO:0000256" key="1">
    <source>
        <dbReference type="SAM" id="MobiDB-lite"/>
    </source>
</evidence>
<protein>
    <submittedName>
        <fullName evidence="2">Uncharacterized protein</fullName>
    </submittedName>
</protein>
<reference evidence="2 3" key="1">
    <citation type="submission" date="2022-03" db="EMBL/GenBank/DDBJ databases">
        <title>A chromosomal length assembly of Cordylochernes scorpioides.</title>
        <authorList>
            <person name="Zeh D."/>
            <person name="Zeh J."/>
        </authorList>
    </citation>
    <scope>NUCLEOTIDE SEQUENCE [LARGE SCALE GENOMIC DNA]</scope>
    <source>
        <strain evidence="2">IN4F17</strain>
        <tissue evidence="2">Whole Body</tissue>
    </source>
</reference>
<feature type="compositionally biased region" description="Polar residues" evidence="1">
    <location>
        <begin position="1"/>
        <end position="11"/>
    </location>
</feature>
<proteinExistence type="predicted"/>
<gene>
    <name evidence="2" type="ORF">LAZ67_X001348</name>
</gene>
<accession>A0ABY6LSM2</accession>
<feature type="region of interest" description="Disordered" evidence="1">
    <location>
        <begin position="1"/>
        <end position="149"/>
    </location>
</feature>
<organism evidence="2 3">
    <name type="scientific">Cordylochernes scorpioides</name>
    <dbReference type="NCBI Taxonomy" id="51811"/>
    <lineage>
        <taxon>Eukaryota</taxon>
        <taxon>Metazoa</taxon>
        <taxon>Ecdysozoa</taxon>
        <taxon>Arthropoda</taxon>
        <taxon>Chelicerata</taxon>
        <taxon>Arachnida</taxon>
        <taxon>Pseudoscorpiones</taxon>
        <taxon>Cheliferoidea</taxon>
        <taxon>Chernetidae</taxon>
        <taxon>Cordylochernes</taxon>
    </lineage>
</organism>
<name>A0ABY6LSM2_9ARAC</name>